<dbReference type="HAMAP" id="MF_00821">
    <property type="entry name" value="SecB"/>
    <property type="match status" value="1"/>
</dbReference>
<keyword evidence="9" id="KW-1185">Reference proteome</keyword>
<dbReference type="Pfam" id="PF02556">
    <property type="entry name" value="SecB"/>
    <property type="match status" value="1"/>
</dbReference>
<keyword evidence="2 6" id="KW-0813">Transport</keyword>
<dbReference type="InterPro" id="IPR035958">
    <property type="entry name" value="SecB-like_sf"/>
</dbReference>
<evidence type="ECO:0000256" key="2">
    <source>
        <dbReference type="ARBA" id="ARBA00022448"/>
    </source>
</evidence>
<feature type="region of interest" description="Disordered" evidence="7">
    <location>
        <begin position="1"/>
        <end position="23"/>
    </location>
</feature>
<protein>
    <recommendedName>
        <fullName evidence="6">Protein-export protein SecB</fullName>
    </recommendedName>
</protein>
<keyword evidence="3 6" id="KW-0653">Protein transport</keyword>
<evidence type="ECO:0000256" key="6">
    <source>
        <dbReference type="HAMAP-Rule" id="MF_00821"/>
    </source>
</evidence>
<sequence>MVNNASNGGEQAAGTDAKSQASGQAPGIHVLGQYIKDLSFENPGAPNSLRPASANPSLDVNVNVNARPIADGQFEVELKLDAKASRGEDTLFITEVVYAGLFQIRNVPQEHLHPIILIECPRLLFPFARQILADATRQGGFPPLMIDPVDFAALYRQRAAQAQAEAPTTA</sequence>
<dbReference type="InterPro" id="IPR003708">
    <property type="entry name" value="SecB"/>
</dbReference>
<dbReference type="SUPFAM" id="SSF54611">
    <property type="entry name" value="SecB-like"/>
    <property type="match status" value="1"/>
</dbReference>
<evidence type="ECO:0000256" key="1">
    <source>
        <dbReference type="ARBA" id="ARBA00009990"/>
    </source>
</evidence>
<comment type="caution">
    <text evidence="8">The sequence shown here is derived from an EMBL/GenBank/DDBJ whole genome shotgun (WGS) entry which is preliminary data.</text>
</comment>
<evidence type="ECO:0000256" key="7">
    <source>
        <dbReference type="SAM" id="MobiDB-lite"/>
    </source>
</evidence>
<comment type="subunit">
    <text evidence="6">Homotetramer, a dimer of dimers. One homotetramer interacts with 1 SecA dimer.</text>
</comment>
<dbReference type="NCBIfam" id="NF004392">
    <property type="entry name" value="PRK05751.1-3"/>
    <property type="match status" value="1"/>
</dbReference>
<keyword evidence="5 6" id="KW-0143">Chaperone</keyword>
<evidence type="ECO:0000256" key="4">
    <source>
        <dbReference type="ARBA" id="ARBA00023010"/>
    </source>
</evidence>
<organism evidence="8 9">
    <name type="scientific">Rhodopseudomonas julia</name>
    <dbReference type="NCBI Taxonomy" id="200617"/>
    <lineage>
        <taxon>Bacteria</taxon>
        <taxon>Pseudomonadati</taxon>
        <taxon>Pseudomonadota</taxon>
        <taxon>Alphaproteobacteria</taxon>
        <taxon>Hyphomicrobiales</taxon>
        <taxon>Nitrobacteraceae</taxon>
        <taxon>Rhodopseudomonas</taxon>
    </lineage>
</organism>
<reference evidence="8 9" key="1">
    <citation type="submission" date="2023-07" db="EMBL/GenBank/DDBJ databases">
        <title>Genomic Encyclopedia of Type Strains, Phase IV (KMG-IV): sequencing the most valuable type-strain genomes for metagenomic binning, comparative biology and taxonomic classification.</title>
        <authorList>
            <person name="Goeker M."/>
        </authorList>
    </citation>
    <scope>NUCLEOTIDE SEQUENCE [LARGE SCALE GENOMIC DNA]</scope>
    <source>
        <strain evidence="8 9">DSM 11549</strain>
    </source>
</reference>
<evidence type="ECO:0000256" key="5">
    <source>
        <dbReference type="ARBA" id="ARBA00023186"/>
    </source>
</evidence>
<evidence type="ECO:0000256" key="3">
    <source>
        <dbReference type="ARBA" id="ARBA00022927"/>
    </source>
</evidence>
<comment type="function">
    <text evidence="6">One of the proteins required for the normal export of preproteins out of the cell cytoplasm. It is a molecular chaperone that binds to a subset of precursor proteins, maintaining them in a translocation-competent state. It also specifically binds to its receptor SecA.</text>
</comment>
<gene>
    <name evidence="6" type="primary">secB</name>
    <name evidence="8" type="ORF">J2R99_001268</name>
</gene>
<accession>A0ABU0C642</accession>
<dbReference type="NCBIfam" id="TIGR00809">
    <property type="entry name" value="secB"/>
    <property type="match status" value="1"/>
</dbReference>
<name>A0ABU0C642_9BRAD</name>
<dbReference type="Gene3D" id="3.10.420.10">
    <property type="entry name" value="SecB-like"/>
    <property type="match status" value="1"/>
</dbReference>
<comment type="similarity">
    <text evidence="1 6">Belongs to the SecB family.</text>
</comment>
<keyword evidence="6" id="KW-0963">Cytoplasm</keyword>
<dbReference type="PRINTS" id="PR01594">
    <property type="entry name" value="SECBCHAPRONE"/>
</dbReference>
<dbReference type="RefSeq" id="WP_307153609.1">
    <property type="nucleotide sequence ID" value="NZ_JAUSUK010000001.1"/>
</dbReference>
<proteinExistence type="inferred from homology"/>
<dbReference type="PANTHER" id="PTHR36918">
    <property type="match status" value="1"/>
</dbReference>
<dbReference type="EMBL" id="JAUSUK010000001">
    <property type="protein sequence ID" value="MDQ0325419.1"/>
    <property type="molecule type" value="Genomic_DNA"/>
</dbReference>
<keyword evidence="4 6" id="KW-0811">Translocation</keyword>
<comment type="subcellular location">
    <subcellularLocation>
        <location evidence="6">Cytoplasm</location>
    </subcellularLocation>
</comment>
<dbReference type="Proteomes" id="UP001230253">
    <property type="component" value="Unassembled WGS sequence"/>
</dbReference>
<dbReference type="PANTHER" id="PTHR36918:SF1">
    <property type="entry name" value="PROTEIN-EXPORT PROTEIN SECB"/>
    <property type="match status" value="1"/>
</dbReference>
<evidence type="ECO:0000313" key="8">
    <source>
        <dbReference type="EMBL" id="MDQ0325419.1"/>
    </source>
</evidence>
<evidence type="ECO:0000313" key="9">
    <source>
        <dbReference type="Proteomes" id="UP001230253"/>
    </source>
</evidence>